<evidence type="ECO:0000313" key="2">
    <source>
        <dbReference type="Proteomes" id="UP001230649"/>
    </source>
</evidence>
<accession>A0ACC2V9Z7</accession>
<dbReference type="EMBL" id="JASBWS010000118">
    <property type="protein sequence ID" value="KAJ9095923.1"/>
    <property type="molecule type" value="Genomic_DNA"/>
</dbReference>
<dbReference type="Proteomes" id="UP001230649">
    <property type="component" value="Unassembled WGS sequence"/>
</dbReference>
<organism evidence="1 2">
    <name type="scientific">Naganishia adeliensis</name>
    <dbReference type="NCBI Taxonomy" id="92952"/>
    <lineage>
        <taxon>Eukaryota</taxon>
        <taxon>Fungi</taxon>
        <taxon>Dikarya</taxon>
        <taxon>Basidiomycota</taxon>
        <taxon>Agaricomycotina</taxon>
        <taxon>Tremellomycetes</taxon>
        <taxon>Filobasidiales</taxon>
        <taxon>Filobasidiaceae</taxon>
        <taxon>Naganishia</taxon>
    </lineage>
</organism>
<comment type="caution">
    <text evidence="1">The sequence shown here is derived from an EMBL/GenBank/DDBJ whole genome shotgun (WGS) entry which is preliminary data.</text>
</comment>
<protein>
    <submittedName>
        <fullName evidence="1">Uncharacterized protein</fullName>
    </submittedName>
</protein>
<reference evidence="1" key="1">
    <citation type="submission" date="2023-04" db="EMBL/GenBank/DDBJ databases">
        <title>Draft Genome sequencing of Naganishia species isolated from polar environments using Oxford Nanopore Technology.</title>
        <authorList>
            <person name="Leo P."/>
            <person name="Venkateswaran K."/>
        </authorList>
    </citation>
    <scope>NUCLEOTIDE SEQUENCE</scope>
    <source>
        <strain evidence="1">MNA-CCFEE 5262</strain>
    </source>
</reference>
<gene>
    <name evidence="1" type="ORF">QFC20_006524</name>
</gene>
<sequence>MTGEVRSQLGQDSRRQGPHRYAIISTARKAPIMVAGMTTCTMPAGFIAAVLDTGHHVGHHVKLAGGADYKAKALQTKVADNRSLIEYGASIALNA</sequence>
<name>A0ACC2V9Z7_9TREE</name>
<keyword evidence="2" id="KW-1185">Reference proteome</keyword>
<evidence type="ECO:0000313" key="1">
    <source>
        <dbReference type="EMBL" id="KAJ9095923.1"/>
    </source>
</evidence>
<proteinExistence type="predicted"/>